<keyword evidence="7 10" id="KW-0539">Nucleus</keyword>
<sequence length="598" mass="67429">MACERISADQGPWIFQDLRINLQQKLEKMLLQDPSTKEFYDVFRYLIAQLDLPKQGDTFKVEGKMEDEAGCAVWKQWDGRLLLDHDFVLKSLCSGQAVVPAIMRKLKYPVEVNRSKLQAISGPNTWPQLLAVLDWLTVLVRINDDLIEPLAACQLGLTDPADPDRDVGDHHVLRSLHENYLNFLSGKDDSSDEERLRMIYTERIEALRAEIERLESQHEEMGQQVNDFNVEHERLLDLQKAPMHLEIEADRLRGFIQAQDHKVQSIEDEILAKEAEEQEQLLEVEQLQANRAKLAEQVESQAYSKRDIERLQCERSHLRMLFKDLKAESEKAEQEVWELGMQENNRAEEIGRLVRQVNEIALSLGQDLIGEEADFAHDLRVRVDLSEPSDALAALLFEEQRSRAQASAEQHGKGTQQEEAALHEILEAQKLIEEELGEKDPHSSRLWDADHEVSTKGEGKGKLKAACPNLHLDTKVAEDAARFARRFLISKIKEAAASRGMAAFADLSCFTLDCNKLALIILAIGGKGTGGSKKDKRREGALPEVDPETAGRIGSLRSKVLQLRATLRERQAQAEAAEAMLKRAAGGQLPSASEELQA</sequence>
<evidence type="ECO:0000256" key="8">
    <source>
        <dbReference type="ARBA" id="ARBA00023306"/>
    </source>
</evidence>
<evidence type="ECO:0000256" key="6">
    <source>
        <dbReference type="ARBA" id="ARBA00023054"/>
    </source>
</evidence>
<dbReference type="Pfam" id="PF03801">
    <property type="entry name" value="Ndc80_HEC"/>
    <property type="match status" value="1"/>
</dbReference>
<feature type="region of interest" description="Disordered" evidence="12">
    <location>
        <begin position="579"/>
        <end position="598"/>
    </location>
</feature>
<comment type="similarity">
    <text evidence="1 10">Belongs to the NDC80/HEC1 family.</text>
</comment>
<evidence type="ECO:0000313" key="14">
    <source>
        <dbReference type="EMBL" id="CAE8622438.1"/>
    </source>
</evidence>
<comment type="subcellular location">
    <subcellularLocation>
        <location evidence="10">Chromosome</location>
        <location evidence="10">Centromere</location>
        <location evidence="10">Kinetochore</location>
    </subcellularLocation>
    <subcellularLocation>
        <location evidence="10">Nucleus</location>
    </subcellularLocation>
</comment>
<comment type="subunit">
    <text evidence="10">Component of the NDC80 complex.</text>
</comment>
<evidence type="ECO:0000256" key="11">
    <source>
        <dbReference type="SAM" id="Coils"/>
    </source>
</evidence>
<evidence type="ECO:0000256" key="12">
    <source>
        <dbReference type="SAM" id="MobiDB-lite"/>
    </source>
</evidence>
<dbReference type="PANTHER" id="PTHR10643">
    <property type="entry name" value="KINETOCHORE PROTEIN NDC80"/>
    <property type="match status" value="1"/>
</dbReference>
<keyword evidence="3 10" id="KW-0132">Cell division</keyword>
<evidence type="ECO:0000256" key="1">
    <source>
        <dbReference type="ARBA" id="ARBA00007050"/>
    </source>
</evidence>
<keyword evidence="5 10" id="KW-0995">Kinetochore</keyword>
<dbReference type="InterPro" id="IPR055260">
    <property type="entry name" value="Ndc80_CH"/>
</dbReference>
<feature type="region of interest" description="Disordered" evidence="12">
    <location>
        <begin position="528"/>
        <end position="549"/>
    </location>
</feature>
<dbReference type="GO" id="GO:0051301">
    <property type="term" value="P:cell division"/>
    <property type="evidence" value="ECO:0007669"/>
    <property type="project" value="UniProtKB-UniRule"/>
</dbReference>
<dbReference type="Gene3D" id="1.10.418.30">
    <property type="entry name" value="Ncd80 complex, Ncd80 subunit"/>
    <property type="match status" value="1"/>
</dbReference>
<dbReference type="EMBL" id="CAJNNV010027971">
    <property type="protein sequence ID" value="CAE8622438.1"/>
    <property type="molecule type" value="Genomic_DNA"/>
</dbReference>
<evidence type="ECO:0000259" key="13">
    <source>
        <dbReference type="Pfam" id="PF03801"/>
    </source>
</evidence>
<dbReference type="AlphaFoldDB" id="A0A813GBE2"/>
<feature type="coiled-coil region" evidence="11">
    <location>
        <begin position="197"/>
        <end position="231"/>
    </location>
</feature>
<dbReference type="InterPro" id="IPR038273">
    <property type="entry name" value="Ndc80_sf"/>
</dbReference>
<comment type="caution">
    <text evidence="14">The sequence shown here is derived from an EMBL/GenBank/DDBJ whole genome shotgun (WGS) entry which is preliminary data.</text>
</comment>
<keyword evidence="15" id="KW-1185">Reference proteome</keyword>
<dbReference type="OrthoDB" id="428860at2759"/>
<dbReference type="GO" id="GO:0051315">
    <property type="term" value="P:attachment of mitotic spindle microtubules to kinetochore"/>
    <property type="evidence" value="ECO:0007669"/>
    <property type="project" value="UniProtKB-UniRule"/>
</dbReference>
<reference evidence="14" key="1">
    <citation type="submission" date="2021-02" db="EMBL/GenBank/DDBJ databases">
        <authorList>
            <person name="Dougan E. K."/>
            <person name="Rhodes N."/>
            <person name="Thang M."/>
            <person name="Chan C."/>
        </authorList>
    </citation>
    <scope>NUCLEOTIDE SEQUENCE</scope>
</reference>
<evidence type="ECO:0000256" key="10">
    <source>
        <dbReference type="RuleBase" id="RU368072"/>
    </source>
</evidence>
<protein>
    <recommendedName>
        <fullName evidence="10">Kinetochore protein NDC80</fullName>
    </recommendedName>
</protein>
<evidence type="ECO:0000256" key="9">
    <source>
        <dbReference type="ARBA" id="ARBA00023328"/>
    </source>
</evidence>
<keyword evidence="2 10" id="KW-0158">Chromosome</keyword>
<dbReference type="GO" id="GO:0031262">
    <property type="term" value="C:Ndc80 complex"/>
    <property type="evidence" value="ECO:0007669"/>
    <property type="project" value="UniProtKB-UniRule"/>
</dbReference>
<keyword evidence="9 10" id="KW-0137">Centromere</keyword>
<accession>A0A813GBE2</accession>
<comment type="function">
    <text evidence="10">Acts as a component of the essential kinetochore-associated NDC80 complex, which is required for chromosome segregation and spindle checkpoint activity.</text>
</comment>
<evidence type="ECO:0000256" key="2">
    <source>
        <dbReference type="ARBA" id="ARBA00022454"/>
    </source>
</evidence>
<keyword evidence="4 10" id="KW-0498">Mitosis</keyword>
<evidence type="ECO:0000256" key="3">
    <source>
        <dbReference type="ARBA" id="ARBA00022618"/>
    </source>
</evidence>
<dbReference type="GO" id="GO:0005634">
    <property type="term" value="C:nucleus"/>
    <property type="evidence" value="ECO:0007669"/>
    <property type="project" value="UniProtKB-SubCell"/>
</dbReference>
<feature type="non-terminal residue" evidence="14">
    <location>
        <position position="598"/>
    </location>
</feature>
<proteinExistence type="inferred from homology"/>
<organism evidence="14 15">
    <name type="scientific">Polarella glacialis</name>
    <name type="common">Dinoflagellate</name>
    <dbReference type="NCBI Taxonomy" id="89957"/>
    <lineage>
        <taxon>Eukaryota</taxon>
        <taxon>Sar</taxon>
        <taxon>Alveolata</taxon>
        <taxon>Dinophyceae</taxon>
        <taxon>Suessiales</taxon>
        <taxon>Suessiaceae</taxon>
        <taxon>Polarella</taxon>
    </lineage>
</organism>
<dbReference type="Proteomes" id="UP000654075">
    <property type="component" value="Unassembled WGS sequence"/>
</dbReference>
<dbReference type="PANTHER" id="PTHR10643:SF2">
    <property type="entry name" value="KINETOCHORE PROTEIN NDC80 HOMOLOG"/>
    <property type="match status" value="1"/>
</dbReference>
<gene>
    <name evidence="14" type="ORF">PGLA1383_LOCUS39878</name>
</gene>
<keyword evidence="6 11" id="KW-0175">Coiled coil</keyword>
<evidence type="ECO:0000256" key="5">
    <source>
        <dbReference type="ARBA" id="ARBA00022838"/>
    </source>
</evidence>
<keyword evidence="8 10" id="KW-0131">Cell cycle</keyword>
<feature type="domain" description="Kinetochore protein Ndc80 CH" evidence="13">
    <location>
        <begin position="97"/>
        <end position="143"/>
    </location>
</feature>
<evidence type="ECO:0000313" key="15">
    <source>
        <dbReference type="Proteomes" id="UP000654075"/>
    </source>
</evidence>
<evidence type="ECO:0000256" key="4">
    <source>
        <dbReference type="ARBA" id="ARBA00022776"/>
    </source>
</evidence>
<name>A0A813GBE2_POLGL</name>
<evidence type="ECO:0000256" key="7">
    <source>
        <dbReference type="ARBA" id="ARBA00023242"/>
    </source>
</evidence>
<feature type="coiled-coil region" evidence="11">
    <location>
        <begin position="256"/>
        <end position="335"/>
    </location>
</feature>
<dbReference type="InterPro" id="IPR005550">
    <property type="entry name" value="Kinetochore_Ndc80"/>
</dbReference>